<dbReference type="SUPFAM" id="SSF55785">
    <property type="entry name" value="PYP-like sensor domain (PAS domain)"/>
    <property type="match status" value="1"/>
</dbReference>
<dbReference type="Pfam" id="PF13443">
    <property type="entry name" value="HTH_26"/>
    <property type="match status" value="1"/>
</dbReference>
<dbReference type="Gene3D" id="1.10.260.40">
    <property type="entry name" value="lambda repressor-like DNA-binding domains"/>
    <property type="match status" value="1"/>
</dbReference>
<evidence type="ECO:0000313" key="3">
    <source>
        <dbReference type="Proteomes" id="UP001057134"/>
    </source>
</evidence>
<dbReference type="SMART" id="SM00530">
    <property type="entry name" value="HTH_XRE"/>
    <property type="match status" value="1"/>
</dbReference>
<dbReference type="InterPro" id="IPR001387">
    <property type="entry name" value="Cro/C1-type_HTH"/>
</dbReference>
<reference evidence="2" key="1">
    <citation type="submission" date="2018-02" db="EMBL/GenBank/DDBJ databases">
        <authorList>
            <person name="Kim S.-K."/>
            <person name="Jung H.-I."/>
            <person name="Lee S.-W."/>
        </authorList>
    </citation>
    <scope>NUCLEOTIDE SEQUENCE</scope>
    <source>
        <strain evidence="2">SK3146</strain>
    </source>
</reference>
<evidence type="ECO:0000259" key="1">
    <source>
        <dbReference type="PROSITE" id="PS50943"/>
    </source>
</evidence>
<feature type="domain" description="HTH cro/C1-type" evidence="1">
    <location>
        <begin position="243"/>
        <end position="298"/>
    </location>
</feature>
<organism evidence="2 3">
    <name type="scientific">Paenibacillus konkukensis</name>
    <dbReference type="NCBI Taxonomy" id="2020716"/>
    <lineage>
        <taxon>Bacteria</taxon>
        <taxon>Bacillati</taxon>
        <taxon>Bacillota</taxon>
        <taxon>Bacilli</taxon>
        <taxon>Bacillales</taxon>
        <taxon>Paenibacillaceae</taxon>
        <taxon>Paenibacillus</taxon>
    </lineage>
</organism>
<sequence length="304" mass="34587">MLTIESLVRIVKKPMGIIRIDDTKLSFVEINEALCLISGFSKADLMKLDPSVLLTEDRSAPPASELAQLRQRQYIRKEISIFSQNKSVVFFEVEAYRMDDGDERLLIVFAENICAKKWIEKQIERSPVLCSGILNSSNYVERFDVYFDPQLRSKAGFEHMSVFELIAAEDHPKIRQALDEIRLTRQTKELVLRTSRLAYFQQELELKMTMCPFFDGFGAIQEYGFVVSQLQPYEETAEPSVKLKVIMAQKNISAQNLSEATGISAQTISKLRNGKIARPQLLTAQVIASELGVHVADIWTSTRK</sequence>
<dbReference type="CDD" id="cd00093">
    <property type="entry name" value="HTH_XRE"/>
    <property type="match status" value="1"/>
</dbReference>
<dbReference type="Proteomes" id="UP001057134">
    <property type="component" value="Chromosome"/>
</dbReference>
<accession>A0ABY4RP64</accession>
<keyword evidence="3" id="KW-1185">Reference proteome</keyword>
<dbReference type="RefSeq" id="WP_249865744.1">
    <property type="nucleotide sequence ID" value="NZ_CP027059.1"/>
</dbReference>
<gene>
    <name evidence="2" type="ORF">SK3146_02962</name>
</gene>
<dbReference type="InterPro" id="IPR035965">
    <property type="entry name" value="PAS-like_dom_sf"/>
</dbReference>
<reference evidence="2" key="2">
    <citation type="journal article" date="2021" name="J Anim Sci Technol">
        <title>Complete genome sequence of Paenibacillus konkukensis sp. nov. SK3146 as a potential probiotic strain.</title>
        <authorList>
            <person name="Jung H.I."/>
            <person name="Park S."/>
            <person name="Niu K.M."/>
            <person name="Lee S.W."/>
            <person name="Kothari D."/>
            <person name="Yi K.J."/>
            <person name="Kim S.K."/>
        </authorList>
    </citation>
    <scope>NUCLEOTIDE SEQUENCE</scope>
    <source>
        <strain evidence="2">SK3146</strain>
    </source>
</reference>
<name>A0ABY4RP64_9BACL</name>
<proteinExistence type="predicted"/>
<evidence type="ECO:0000313" key="2">
    <source>
        <dbReference type="EMBL" id="UQZ83755.1"/>
    </source>
</evidence>
<dbReference type="CDD" id="cd00130">
    <property type="entry name" value="PAS"/>
    <property type="match status" value="1"/>
</dbReference>
<dbReference type="Pfam" id="PF13426">
    <property type="entry name" value="PAS_9"/>
    <property type="match status" value="1"/>
</dbReference>
<dbReference type="SUPFAM" id="SSF47413">
    <property type="entry name" value="lambda repressor-like DNA-binding domains"/>
    <property type="match status" value="1"/>
</dbReference>
<dbReference type="EMBL" id="CP027059">
    <property type="protein sequence ID" value="UQZ83755.1"/>
    <property type="molecule type" value="Genomic_DNA"/>
</dbReference>
<protein>
    <submittedName>
        <fullName evidence="2">Helix-turn-helix protein</fullName>
    </submittedName>
</protein>
<dbReference type="Gene3D" id="3.30.450.20">
    <property type="entry name" value="PAS domain"/>
    <property type="match status" value="1"/>
</dbReference>
<dbReference type="PROSITE" id="PS50943">
    <property type="entry name" value="HTH_CROC1"/>
    <property type="match status" value="1"/>
</dbReference>
<dbReference type="InterPro" id="IPR000014">
    <property type="entry name" value="PAS"/>
</dbReference>
<dbReference type="NCBIfam" id="TIGR00229">
    <property type="entry name" value="sensory_box"/>
    <property type="match status" value="1"/>
</dbReference>
<dbReference type="InterPro" id="IPR010982">
    <property type="entry name" value="Lambda_DNA-bd_dom_sf"/>
</dbReference>